<evidence type="ECO:0000313" key="8">
    <source>
        <dbReference type="EMBL" id="CAH3109798.1"/>
    </source>
</evidence>
<dbReference type="EMBL" id="CALNXJ010000012">
    <property type="protein sequence ID" value="CAH3109798.1"/>
    <property type="molecule type" value="Genomic_DNA"/>
</dbReference>
<dbReference type="Gene3D" id="1.20.1070.10">
    <property type="entry name" value="Rhodopsin 7-helix transmembrane proteins"/>
    <property type="match status" value="3"/>
</dbReference>
<dbReference type="PROSITE" id="PS50262">
    <property type="entry name" value="G_PROTEIN_RECEP_F1_2"/>
    <property type="match status" value="1"/>
</dbReference>
<dbReference type="InterPro" id="IPR017452">
    <property type="entry name" value="GPCR_Rhodpsn_7TM"/>
</dbReference>
<evidence type="ECO:0000256" key="6">
    <source>
        <dbReference type="SAM" id="Phobius"/>
    </source>
</evidence>
<feature type="transmembrane region" description="Helical" evidence="6">
    <location>
        <begin position="277"/>
        <end position="303"/>
    </location>
</feature>
<sequence length="500" mass="56668">MASSSGNIDQVVKLSQSVSNTPTGVVEFFSGLNIFLAFTAFLGNVLILFALRRVTSIHQPTKLLFQCLAVTDLCVGFIVQPLFCAYFMLHVREMNTNCLYYIFKIYLKLRQHQTQIQHNFPQGFLSELGNQLNIARYKKTVSSILWVQFALLVCYVPYGVLAGTKMRDSAVPKLATETLIFMNSFLNPVLYCWKIGEVRKKVKGIIRQLWCLRTNQNASGNIDQVVKLSQAISKTTTGVVEFFSGLNIFLAFTAFLGNVLILFALRRVTSIHQPTKLLFQCLAVTDLCVGFIVQPLFCAYFMLHVREMNVNSLYYIFKVGGGLTNILCGISVLTSTAINVDRLLALMLGMRYKHVVTFSRIRYVVISFWFTGALFVALWVWRRDIGQKLSSSFIALSLITSISSFVKIYLKLRQHQIQIRNNFPQGRLSELGNQLNIVRYKKTVSSILWVQFALFVCYVPYGILAGTKMLDSVVPKMATETMIFINSSLNPVLYCWKIGE</sequence>
<feature type="transmembrane region" description="Helical" evidence="6">
    <location>
        <begin position="28"/>
        <end position="51"/>
    </location>
</feature>
<keyword evidence="3 6" id="KW-0812">Transmembrane</keyword>
<dbReference type="Pfam" id="PF00001">
    <property type="entry name" value="7tm_1"/>
    <property type="match status" value="1"/>
</dbReference>
<dbReference type="PRINTS" id="PR00237">
    <property type="entry name" value="GPCRRHODOPSN"/>
</dbReference>
<organism evidence="8 9">
    <name type="scientific">Pocillopora meandrina</name>
    <dbReference type="NCBI Taxonomy" id="46732"/>
    <lineage>
        <taxon>Eukaryota</taxon>
        <taxon>Metazoa</taxon>
        <taxon>Cnidaria</taxon>
        <taxon>Anthozoa</taxon>
        <taxon>Hexacorallia</taxon>
        <taxon>Scleractinia</taxon>
        <taxon>Astrocoeniina</taxon>
        <taxon>Pocilloporidae</taxon>
        <taxon>Pocillopora</taxon>
    </lineage>
</organism>
<feature type="domain" description="G-protein coupled receptors family 1 profile" evidence="7">
    <location>
        <begin position="257"/>
        <end position="494"/>
    </location>
</feature>
<protein>
    <recommendedName>
        <fullName evidence="7">G-protein coupled receptors family 1 profile domain-containing protein</fullName>
    </recommendedName>
</protein>
<accession>A0AAU9WC73</accession>
<dbReference type="PANTHER" id="PTHR22750">
    <property type="entry name" value="G-PROTEIN COUPLED RECEPTOR"/>
    <property type="match status" value="1"/>
</dbReference>
<evidence type="ECO:0000256" key="3">
    <source>
        <dbReference type="ARBA" id="ARBA00022692"/>
    </source>
</evidence>
<feature type="transmembrane region" description="Helical" evidence="6">
    <location>
        <begin position="447"/>
        <end position="467"/>
    </location>
</feature>
<reference evidence="8 9" key="1">
    <citation type="submission" date="2022-05" db="EMBL/GenBank/DDBJ databases">
        <authorList>
            <consortium name="Genoscope - CEA"/>
            <person name="William W."/>
        </authorList>
    </citation>
    <scope>NUCLEOTIDE SEQUENCE [LARGE SCALE GENOMIC DNA]</scope>
</reference>
<evidence type="ECO:0000256" key="5">
    <source>
        <dbReference type="ARBA" id="ARBA00023136"/>
    </source>
</evidence>
<dbReference type="SUPFAM" id="SSF81321">
    <property type="entry name" value="Family A G protein-coupled receptor-like"/>
    <property type="match status" value="2"/>
</dbReference>
<feature type="transmembrane region" description="Helical" evidence="6">
    <location>
        <begin position="143"/>
        <end position="162"/>
    </location>
</feature>
<evidence type="ECO:0000313" key="9">
    <source>
        <dbReference type="Proteomes" id="UP001159428"/>
    </source>
</evidence>
<evidence type="ECO:0000259" key="7">
    <source>
        <dbReference type="PROSITE" id="PS50262"/>
    </source>
</evidence>
<proteinExistence type="predicted"/>
<keyword evidence="2" id="KW-1003">Cell membrane</keyword>
<keyword evidence="4 6" id="KW-1133">Transmembrane helix</keyword>
<feature type="non-terminal residue" evidence="8">
    <location>
        <position position="500"/>
    </location>
</feature>
<feature type="transmembrane region" description="Helical" evidence="6">
    <location>
        <begin position="63"/>
        <end position="89"/>
    </location>
</feature>
<feature type="transmembrane region" description="Helical" evidence="6">
    <location>
        <begin position="315"/>
        <end position="340"/>
    </location>
</feature>
<keyword evidence="5 6" id="KW-0472">Membrane</keyword>
<dbReference type="Proteomes" id="UP001159428">
    <property type="component" value="Unassembled WGS sequence"/>
</dbReference>
<feature type="transmembrane region" description="Helical" evidence="6">
    <location>
        <begin position="361"/>
        <end position="381"/>
    </location>
</feature>
<evidence type="ECO:0000256" key="4">
    <source>
        <dbReference type="ARBA" id="ARBA00022989"/>
    </source>
</evidence>
<dbReference type="CDD" id="cd00637">
    <property type="entry name" value="7tm_classA_rhodopsin-like"/>
    <property type="match status" value="1"/>
</dbReference>
<keyword evidence="9" id="KW-1185">Reference proteome</keyword>
<dbReference type="GO" id="GO:0004930">
    <property type="term" value="F:G protein-coupled receptor activity"/>
    <property type="evidence" value="ECO:0007669"/>
    <property type="project" value="InterPro"/>
</dbReference>
<name>A0AAU9WC73_9CNID</name>
<dbReference type="InterPro" id="IPR000276">
    <property type="entry name" value="GPCR_Rhodpsn"/>
</dbReference>
<dbReference type="AlphaFoldDB" id="A0AAU9WC73"/>
<comment type="subcellular location">
    <subcellularLocation>
        <location evidence="1">Cell membrane</location>
        <topology evidence="1">Multi-pass membrane protein</topology>
    </subcellularLocation>
</comment>
<evidence type="ECO:0000256" key="2">
    <source>
        <dbReference type="ARBA" id="ARBA00022475"/>
    </source>
</evidence>
<feature type="transmembrane region" description="Helical" evidence="6">
    <location>
        <begin position="393"/>
        <end position="410"/>
    </location>
</feature>
<feature type="transmembrane region" description="Helical" evidence="6">
    <location>
        <begin position="242"/>
        <end position="265"/>
    </location>
</feature>
<gene>
    <name evidence="8" type="ORF">PMEA_00004153</name>
</gene>
<evidence type="ECO:0000256" key="1">
    <source>
        <dbReference type="ARBA" id="ARBA00004651"/>
    </source>
</evidence>
<dbReference type="GO" id="GO:0005886">
    <property type="term" value="C:plasma membrane"/>
    <property type="evidence" value="ECO:0007669"/>
    <property type="project" value="UniProtKB-SubCell"/>
</dbReference>
<comment type="caution">
    <text evidence="8">The sequence shown here is derived from an EMBL/GenBank/DDBJ whole genome shotgun (WGS) entry which is preliminary data.</text>
</comment>